<feature type="non-terminal residue" evidence="2">
    <location>
        <position position="1"/>
    </location>
</feature>
<dbReference type="Gramene" id="TVU36640">
    <property type="protein sequence ID" value="TVU36640"/>
    <property type="gene ID" value="EJB05_18582"/>
</dbReference>
<comment type="caution">
    <text evidence="2">The sequence shown here is derived from an EMBL/GenBank/DDBJ whole genome shotgun (WGS) entry which is preliminary data.</text>
</comment>
<accession>A0A5J9VNL0</accession>
<dbReference type="EMBL" id="RWGY01000009">
    <property type="protein sequence ID" value="TVU36640.1"/>
    <property type="molecule type" value="Genomic_DNA"/>
</dbReference>
<evidence type="ECO:0000313" key="3">
    <source>
        <dbReference type="Proteomes" id="UP000324897"/>
    </source>
</evidence>
<feature type="compositionally biased region" description="Polar residues" evidence="1">
    <location>
        <begin position="13"/>
        <end position="29"/>
    </location>
</feature>
<name>A0A5J9VNL0_9POAL</name>
<evidence type="ECO:0000313" key="2">
    <source>
        <dbReference type="EMBL" id="TVU36640.1"/>
    </source>
</evidence>
<organism evidence="2 3">
    <name type="scientific">Eragrostis curvula</name>
    <name type="common">weeping love grass</name>
    <dbReference type="NCBI Taxonomy" id="38414"/>
    <lineage>
        <taxon>Eukaryota</taxon>
        <taxon>Viridiplantae</taxon>
        <taxon>Streptophyta</taxon>
        <taxon>Embryophyta</taxon>
        <taxon>Tracheophyta</taxon>
        <taxon>Spermatophyta</taxon>
        <taxon>Magnoliopsida</taxon>
        <taxon>Liliopsida</taxon>
        <taxon>Poales</taxon>
        <taxon>Poaceae</taxon>
        <taxon>PACMAD clade</taxon>
        <taxon>Chloridoideae</taxon>
        <taxon>Eragrostideae</taxon>
        <taxon>Eragrostidinae</taxon>
        <taxon>Eragrostis</taxon>
    </lineage>
</organism>
<evidence type="ECO:0000256" key="1">
    <source>
        <dbReference type="SAM" id="MobiDB-lite"/>
    </source>
</evidence>
<reference evidence="2 3" key="1">
    <citation type="journal article" date="2019" name="Sci. Rep.">
        <title>A high-quality genome of Eragrostis curvula grass provides insights into Poaceae evolution and supports new strategies to enhance forage quality.</title>
        <authorList>
            <person name="Carballo J."/>
            <person name="Santos B.A.C.M."/>
            <person name="Zappacosta D."/>
            <person name="Garbus I."/>
            <person name="Selva J.P."/>
            <person name="Gallo C.A."/>
            <person name="Diaz A."/>
            <person name="Albertini E."/>
            <person name="Caccamo M."/>
            <person name="Echenique V."/>
        </authorList>
    </citation>
    <scope>NUCLEOTIDE SEQUENCE [LARGE SCALE GENOMIC DNA]</scope>
    <source>
        <strain evidence="3">cv. Victoria</strain>
        <tissue evidence="2">Leaf</tissue>
    </source>
</reference>
<feature type="region of interest" description="Disordered" evidence="1">
    <location>
        <begin position="1"/>
        <end position="68"/>
    </location>
</feature>
<keyword evidence="3" id="KW-1185">Reference proteome</keyword>
<protein>
    <submittedName>
        <fullName evidence="2">Uncharacterized protein</fullName>
    </submittedName>
</protein>
<proteinExistence type="predicted"/>
<dbReference type="AlphaFoldDB" id="A0A5J9VNL0"/>
<feature type="compositionally biased region" description="Acidic residues" evidence="1">
    <location>
        <begin position="55"/>
        <end position="68"/>
    </location>
</feature>
<dbReference type="Proteomes" id="UP000324897">
    <property type="component" value="Unassembled WGS sequence"/>
</dbReference>
<sequence length="68" mass="7716">MRTKQQHGRHSDPSSSLKTDGNLSVITVKTNRKPLNPTRLNEIPKQDTPKTCIQDETELDPMDIEDSK</sequence>
<gene>
    <name evidence="2" type="ORF">EJB05_18582</name>
</gene>